<evidence type="ECO:0000259" key="10">
    <source>
        <dbReference type="Pfam" id="PF20266"/>
    </source>
</evidence>
<gene>
    <name evidence="11" type="ORF">NP493_70g05019</name>
</gene>
<keyword evidence="4" id="KW-0548">Nucleotidyltransferase</keyword>
<evidence type="ECO:0000256" key="8">
    <source>
        <dbReference type="ARBA" id="ARBA00022842"/>
    </source>
</evidence>
<sequence>MAEQAWHYKPEITTLLREFHENYARQPTKEIDEAKQRHTLYTDQVARELRAQGKCSRIEYTGSSYEGVKVSNDIEFDIMVIQTAGSRQLTPIPASSPGFYKLKLADGESATDEFKDIIDGNRCLSPVKSVDSFFGTLQKIIDKHSDVFRDVKLIRHGPAVEMDVSRGNDAPWYSVDVVLAYEVELGARKRVFVAKQPTTIHGKTPQEKDTWRLSFSLEEKALFDGMDSDKGCRRHVLRILKVLRNGEVGLKKLTSYHLKTALFYEMKEGRNWNQSELGPRLIGVLRRLYRAMAQGRQPHYFVPQINLLDGIAPKTIENMKCRMERVSNLYLEDCLNQKHAACDVIELNN</sequence>
<evidence type="ECO:0000313" key="11">
    <source>
        <dbReference type="EMBL" id="KAK2190680.1"/>
    </source>
</evidence>
<keyword evidence="6" id="KW-0547">Nucleotide-binding</keyword>
<dbReference type="InterPro" id="IPR046903">
    <property type="entry name" value="Mab-21-like_nuc_Trfase"/>
</dbReference>
<dbReference type="Gene3D" id="1.10.1410.40">
    <property type="match status" value="1"/>
</dbReference>
<comment type="similarity">
    <text evidence="2">Belongs to the mab-21 family.</text>
</comment>
<evidence type="ECO:0000256" key="6">
    <source>
        <dbReference type="ARBA" id="ARBA00022741"/>
    </source>
</evidence>
<evidence type="ECO:0000256" key="2">
    <source>
        <dbReference type="ARBA" id="ARBA00008307"/>
    </source>
</evidence>
<accession>A0AAD9P9R7</accession>
<evidence type="ECO:0000256" key="4">
    <source>
        <dbReference type="ARBA" id="ARBA00022695"/>
    </source>
</evidence>
<dbReference type="GO" id="GO:0046872">
    <property type="term" value="F:metal ion binding"/>
    <property type="evidence" value="ECO:0007669"/>
    <property type="project" value="UniProtKB-KW"/>
</dbReference>
<comment type="caution">
    <text evidence="11">The sequence shown here is derived from an EMBL/GenBank/DDBJ whole genome shotgun (WGS) entry which is preliminary data.</text>
</comment>
<dbReference type="PANTHER" id="PTHR10656:SF42">
    <property type="entry name" value="CYCLIC GMP-AMP SYNTHASE-LIKE PROTEIN-RELATED"/>
    <property type="match status" value="1"/>
</dbReference>
<evidence type="ECO:0000256" key="1">
    <source>
        <dbReference type="ARBA" id="ARBA00001946"/>
    </source>
</evidence>
<keyword evidence="3" id="KW-0808">Transferase</keyword>
<evidence type="ECO:0000256" key="7">
    <source>
        <dbReference type="ARBA" id="ARBA00022840"/>
    </source>
</evidence>
<dbReference type="InterPro" id="IPR024810">
    <property type="entry name" value="MAB21L/cGLR"/>
</dbReference>
<dbReference type="Pfam" id="PF03281">
    <property type="entry name" value="Mab-21"/>
    <property type="match status" value="1"/>
</dbReference>
<dbReference type="SMART" id="SM01265">
    <property type="entry name" value="Mab-21"/>
    <property type="match status" value="1"/>
</dbReference>
<dbReference type="AlphaFoldDB" id="A0AAD9P9R7"/>
<dbReference type="EMBL" id="JAODUO010000072">
    <property type="protein sequence ID" value="KAK2190680.1"/>
    <property type="molecule type" value="Genomic_DNA"/>
</dbReference>
<keyword evidence="5" id="KW-0479">Metal-binding</keyword>
<dbReference type="Pfam" id="PF20266">
    <property type="entry name" value="Mab-21_C"/>
    <property type="match status" value="1"/>
</dbReference>
<reference evidence="11" key="1">
    <citation type="journal article" date="2023" name="Mol. Biol. Evol.">
        <title>Third-Generation Sequencing Reveals the Adaptive Role of the Epigenome in Three Deep-Sea Polychaetes.</title>
        <authorList>
            <person name="Perez M."/>
            <person name="Aroh O."/>
            <person name="Sun Y."/>
            <person name="Lan Y."/>
            <person name="Juniper S.K."/>
            <person name="Young C.R."/>
            <person name="Angers B."/>
            <person name="Qian P.Y."/>
        </authorList>
    </citation>
    <scope>NUCLEOTIDE SEQUENCE</scope>
    <source>
        <strain evidence="11">R07B-5</strain>
    </source>
</reference>
<name>A0AAD9P9R7_RIDPI</name>
<evidence type="ECO:0000313" key="12">
    <source>
        <dbReference type="Proteomes" id="UP001209878"/>
    </source>
</evidence>
<feature type="domain" description="Mab-21-like nucleotidyltransferase" evidence="9">
    <location>
        <begin position="65"/>
        <end position="225"/>
    </location>
</feature>
<dbReference type="InterPro" id="IPR046906">
    <property type="entry name" value="Mab-21_HhH/H2TH-like"/>
</dbReference>
<dbReference type="Proteomes" id="UP001209878">
    <property type="component" value="Unassembled WGS sequence"/>
</dbReference>
<dbReference type="PANTHER" id="PTHR10656">
    <property type="entry name" value="CELL FATE DETERMINING PROTEIN MAB21-RELATED"/>
    <property type="match status" value="1"/>
</dbReference>
<keyword evidence="7" id="KW-0067">ATP-binding</keyword>
<evidence type="ECO:0000259" key="9">
    <source>
        <dbReference type="Pfam" id="PF03281"/>
    </source>
</evidence>
<feature type="domain" description="Mab-21-like HhH/H2TH-like" evidence="10">
    <location>
        <begin position="232"/>
        <end position="321"/>
    </location>
</feature>
<evidence type="ECO:0000256" key="3">
    <source>
        <dbReference type="ARBA" id="ARBA00022679"/>
    </source>
</evidence>
<keyword evidence="8" id="KW-0460">Magnesium</keyword>
<proteinExistence type="inferred from homology"/>
<evidence type="ECO:0000256" key="5">
    <source>
        <dbReference type="ARBA" id="ARBA00022723"/>
    </source>
</evidence>
<organism evidence="11 12">
    <name type="scientific">Ridgeia piscesae</name>
    <name type="common">Tubeworm</name>
    <dbReference type="NCBI Taxonomy" id="27915"/>
    <lineage>
        <taxon>Eukaryota</taxon>
        <taxon>Metazoa</taxon>
        <taxon>Spiralia</taxon>
        <taxon>Lophotrochozoa</taxon>
        <taxon>Annelida</taxon>
        <taxon>Polychaeta</taxon>
        <taxon>Sedentaria</taxon>
        <taxon>Canalipalpata</taxon>
        <taxon>Sabellida</taxon>
        <taxon>Siboglinidae</taxon>
        <taxon>Ridgeia</taxon>
    </lineage>
</organism>
<dbReference type="GO" id="GO:0005524">
    <property type="term" value="F:ATP binding"/>
    <property type="evidence" value="ECO:0007669"/>
    <property type="project" value="UniProtKB-KW"/>
</dbReference>
<protein>
    <submittedName>
        <fullName evidence="11">Uncharacterized protein</fullName>
    </submittedName>
</protein>
<keyword evidence="12" id="KW-1185">Reference proteome</keyword>
<comment type="cofactor">
    <cofactor evidence="1">
        <name>Mg(2+)</name>
        <dbReference type="ChEBI" id="CHEBI:18420"/>
    </cofactor>
</comment>
<dbReference type="GO" id="GO:0016779">
    <property type="term" value="F:nucleotidyltransferase activity"/>
    <property type="evidence" value="ECO:0007669"/>
    <property type="project" value="UniProtKB-KW"/>
</dbReference>